<dbReference type="SUPFAM" id="SSF50118">
    <property type="entry name" value="Cell growth inhibitor/plasmid maintenance toxic component"/>
    <property type="match status" value="1"/>
</dbReference>
<evidence type="ECO:0000259" key="1">
    <source>
        <dbReference type="Pfam" id="PF08940"/>
    </source>
</evidence>
<dbReference type="Gene3D" id="2.30.30.440">
    <property type="entry name" value="Domain of unknown function DUF1918"/>
    <property type="match status" value="1"/>
</dbReference>
<dbReference type="KEGG" id="nsn:EXE58_11955"/>
<dbReference type="Proteomes" id="UP000294853">
    <property type="component" value="Chromosome"/>
</dbReference>
<reference evidence="2 3" key="1">
    <citation type="submission" date="2019-03" db="EMBL/GenBank/DDBJ databases">
        <title>Three New Species of Nocardioides, Nocardioides euryhalodurans sp. nov., Nocardioides seonyuensis sp. nov. and Nocardioides eburneoflavus sp. nov. Iolated from Soil.</title>
        <authorList>
            <person name="Roh S.G."/>
            <person name="Lee C."/>
            <person name="Kim M.-K."/>
            <person name="Kim S.B."/>
        </authorList>
    </citation>
    <scope>NUCLEOTIDE SEQUENCE [LARGE SCALE GENOMIC DNA]</scope>
    <source>
        <strain evidence="2 3">MMS17-SY207-3</strain>
    </source>
</reference>
<dbReference type="InterPro" id="IPR015035">
    <property type="entry name" value="DUF1918"/>
</dbReference>
<dbReference type="Pfam" id="PF08940">
    <property type="entry name" value="DUF1918"/>
    <property type="match status" value="1"/>
</dbReference>
<name>A0A4P7IIP7_9ACTN</name>
<proteinExistence type="predicted"/>
<evidence type="ECO:0000313" key="2">
    <source>
        <dbReference type="EMBL" id="QBX56107.1"/>
    </source>
</evidence>
<sequence>MQAQVGDRLVAESNRVDSPRREGEIVEVRGEGGGPPYVVRWADGHEGLVYPGDDAHVVHAQD</sequence>
<dbReference type="AlphaFoldDB" id="A0A4P7IIP7"/>
<organism evidence="2 3">
    <name type="scientific">Nocardioides seonyuensis</name>
    <dbReference type="NCBI Taxonomy" id="2518371"/>
    <lineage>
        <taxon>Bacteria</taxon>
        <taxon>Bacillati</taxon>
        <taxon>Actinomycetota</taxon>
        <taxon>Actinomycetes</taxon>
        <taxon>Propionibacteriales</taxon>
        <taxon>Nocardioidaceae</taxon>
        <taxon>Nocardioides</taxon>
    </lineage>
</organism>
<evidence type="ECO:0000313" key="3">
    <source>
        <dbReference type="Proteomes" id="UP000294853"/>
    </source>
</evidence>
<accession>A0A4P7IIP7</accession>
<feature type="domain" description="DUF1918" evidence="1">
    <location>
        <begin position="1"/>
        <end position="57"/>
    </location>
</feature>
<dbReference type="RefSeq" id="WP_135268098.1">
    <property type="nucleotide sequence ID" value="NZ_CP038436.1"/>
</dbReference>
<keyword evidence="3" id="KW-1185">Reference proteome</keyword>
<gene>
    <name evidence="2" type="ORF">EXE58_11955</name>
</gene>
<protein>
    <submittedName>
        <fullName evidence="2">DUF1918 domain-containing protein</fullName>
    </submittedName>
</protein>
<dbReference type="EMBL" id="CP038436">
    <property type="protein sequence ID" value="QBX56107.1"/>
    <property type="molecule type" value="Genomic_DNA"/>
</dbReference>